<proteinExistence type="inferred from homology"/>
<gene>
    <name evidence="2" type="ORF">H1R19_17240</name>
</gene>
<dbReference type="InterPro" id="IPR051910">
    <property type="entry name" value="ComF/GntX_DNA_util-trans"/>
</dbReference>
<dbReference type="AlphaFoldDB" id="A0A7D7QGR5"/>
<accession>A0A7D7QGR5</accession>
<sequence>MTWRRQVFDAGADLVFPLLCGGCGRPGTRWCPRCEAALSDTPIAAHPRMSPGVAVWALGHYRGPHRQAIIAIKEHDRRDLIPPLGRALARGIRVLAGWGELPDAERLLLVPAPTRPMTARRRGGDPVTALARSAAPALGSRVQVASLLVTSSTARDSAGLDARSRARNLRGAVRLRAGVPPPTGAAALLIDDVMTTGATVAESVRILGDAGIGVAAAVVLAAA</sequence>
<name>A0A7D7QGR5_9ACTN</name>
<dbReference type="SUPFAM" id="SSF53271">
    <property type="entry name" value="PRTase-like"/>
    <property type="match status" value="1"/>
</dbReference>
<evidence type="ECO:0000256" key="1">
    <source>
        <dbReference type="ARBA" id="ARBA00008007"/>
    </source>
</evidence>
<protein>
    <submittedName>
        <fullName evidence="2">ComF family protein</fullName>
    </submittedName>
</protein>
<dbReference type="PANTHER" id="PTHR47505">
    <property type="entry name" value="DNA UTILIZATION PROTEIN YHGH"/>
    <property type="match status" value="1"/>
</dbReference>
<dbReference type="RefSeq" id="WP_219849662.1">
    <property type="nucleotide sequence ID" value="NZ_CP059491.1"/>
</dbReference>
<dbReference type="Proteomes" id="UP000515663">
    <property type="component" value="Chromosome"/>
</dbReference>
<dbReference type="PANTHER" id="PTHR47505:SF1">
    <property type="entry name" value="DNA UTILIZATION PROTEIN YHGH"/>
    <property type="match status" value="1"/>
</dbReference>
<dbReference type="InterPro" id="IPR000836">
    <property type="entry name" value="PRTase_dom"/>
</dbReference>
<dbReference type="EMBL" id="CP059491">
    <property type="protein sequence ID" value="QMT00624.1"/>
    <property type="molecule type" value="Genomic_DNA"/>
</dbReference>
<evidence type="ECO:0000313" key="2">
    <source>
        <dbReference type="EMBL" id="QMT00624.1"/>
    </source>
</evidence>
<comment type="similarity">
    <text evidence="1">Belongs to the ComF/GntX family.</text>
</comment>
<organism evidence="2 3">
    <name type="scientific">Gordonia jinghuaiqii</name>
    <dbReference type="NCBI Taxonomy" id="2758710"/>
    <lineage>
        <taxon>Bacteria</taxon>
        <taxon>Bacillati</taxon>
        <taxon>Actinomycetota</taxon>
        <taxon>Actinomycetes</taxon>
        <taxon>Mycobacteriales</taxon>
        <taxon>Gordoniaceae</taxon>
        <taxon>Gordonia</taxon>
    </lineage>
</organism>
<dbReference type="InterPro" id="IPR029057">
    <property type="entry name" value="PRTase-like"/>
</dbReference>
<dbReference type="KEGG" id="gji:H1R19_17240"/>
<reference evidence="3" key="1">
    <citation type="submission" date="2020-07" db="EMBL/GenBank/DDBJ databases">
        <title>novel species isolated from the respiratory tract of Marmot.</title>
        <authorList>
            <person name="Zhang G."/>
        </authorList>
    </citation>
    <scope>NUCLEOTIDE SEQUENCE [LARGE SCALE GENOMIC DNA]</scope>
    <source>
        <strain evidence="3">686</strain>
    </source>
</reference>
<evidence type="ECO:0000313" key="3">
    <source>
        <dbReference type="Proteomes" id="UP000515663"/>
    </source>
</evidence>
<keyword evidence="3" id="KW-1185">Reference proteome</keyword>
<dbReference type="Gene3D" id="3.40.50.2020">
    <property type="match status" value="1"/>
</dbReference>
<dbReference type="CDD" id="cd06223">
    <property type="entry name" value="PRTases_typeI"/>
    <property type="match status" value="1"/>
</dbReference>